<dbReference type="Proteomes" id="UP000054248">
    <property type="component" value="Unassembled WGS sequence"/>
</dbReference>
<sequence length="275" mass="31099">MPLIQELPIELLTYALTLGLTVHPCPSHILCVCKTWEAIATPILHKNIRFTRFSQLKALTSCSYTKRRSLPAPYSIAFTETADSNTYDFFRTIESVFQSINLKNLEVVRLNVHSYDGEGNVFEAFKLIDPLVFEWLSPDVEHQVSTSITGTAARSLVLACYSIFDAFDGAVQPNLSQIEIAQAVHVEPLNIVSALARLPNLAEVRLADVYMGSIWEKRLRMEDLRKALEARDQDPSLRKENEKELTWNAVMQKVKCVAQKQRLQGGDRGEDMEVD</sequence>
<gene>
    <name evidence="1" type="ORF">M407DRAFT_28361</name>
</gene>
<evidence type="ECO:0000313" key="2">
    <source>
        <dbReference type="Proteomes" id="UP000054248"/>
    </source>
</evidence>
<dbReference type="EMBL" id="KN823119">
    <property type="protein sequence ID" value="KIO22086.1"/>
    <property type="molecule type" value="Genomic_DNA"/>
</dbReference>
<reference evidence="1 2" key="1">
    <citation type="submission" date="2014-04" db="EMBL/GenBank/DDBJ databases">
        <authorList>
            <consortium name="DOE Joint Genome Institute"/>
            <person name="Kuo A."/>
            <person name="Girlanda M."/>
            <person name="Perotto S."/>
            <person name="Kohler A."/>
            <person name="Nagy L.G."/>
            <person name="Floudas D."/>
            <person name="Copeland A."/>
            <person name="Barry K.W."/>
            <person name="Cichocki N."/>
            <person name="Veneault-Fourrey C."/>
            <person name="LaButti K."/>
            <person name="Lindquist E.A."/>
            <person name="Lipzen A."/>
            <person name="Lundell T."/>
            <person name="Morin E."/>
            <person name="Murat C."/>
            <person name="Sun H."/>
            <person name="Tunlid A."/>
            <person name="Henrissat B."/>
            <person name="Grigoriev I.V."/>
            <person name="Hibbett D.S."/>
            <person name="Martin F."/>
            <person name="Nordberg H.P."/>
            <person name="Cantor M.N."/>
            <person name="Hua S.X."/>
        </authorList>
    </citation>
    <scope>NUCLEOTIDE SEQUENCE [LARGE SCALE GENOMIC DNA]</scope>
    <source>
        <strain evidence="1 2">MUT 4182</strain>
    </source>
</reference>
<accession>A0A0C3QAU4</accession>
<keyword evidence="2" id="KW-1185">Reference proteome</keyword>
<evidence type="ECO:0008006" key="3">
    <source>
        <dbReference type="Google" id="ProtNLM"/>
    </source>
</evidence>
<proteinExistence type="predicted"/>
<dbReference type="AlphaFoldDB" id="A0A0C3QAU4"/>
<name>A0A0C3QAU4_9AGAM</name>
<dbReference type="HOGENOM" id="CLU_079147_0_0_1"/>
<evidence type="ECO:0000313" key="1">
    <source>
        <dbReference type="EMBL" id="KIO22086.1"/>
    </source>
</evidence>
<organism evidence="1 2">
    <name type="scientific">Tulasnella calospora MUT 4182</name>
    <dbReference type="NCBI Taxonomy" id="1051891"/>
    <lineage>
        <taxon>Eukaryota</taxon>
        <taxon>Fungi</taxon>
        <taxon>Dikarya</taxon>
        <taxon>Basidiomycota</taxon>
        <taxon>Agaricomycotina</taxon>
        <taxon>Agaricomycetes</taxon>
        <taxon>Cantharellales</taxon>
        <taxon>Tulasnellaceae</taxon>
        <taxon>Tulasnella</taxon>
    </lineage>
</organism>
<dbReference type="OrthoDB" id="2587912at2759"/>
<reference evidence="2" key="2">
    <citation type="submission" date="2015-01" db="EMBL/GenBank/DDBJ databases">
        <title>Evolutionary Origins and Diversification of the Mycorrhizal Mutualists.</title>
        <authorList>
            <consortium name="DOE Joint Genome Institute"/>
            <consortium name="Mycorrhizal Genomics Consortium"/>
            <person name="Kohler A."/>
            <person name="Kuo A."/>
            <person name="Nagy L.G."/>
            <person name="Floudas D."/>
            <person name="Copeland A."/>
            <person name="Barry K.W."/>
            <person name="Cichocki N."/>
            <person name="Veneault-Fourrey C."/>
            <person name="LaButti K."/>
            <person name="Lindquist E.A."/>
            <person name="Lipzen A."/>
            <person name="Lundell T."/>
            <person name="Morin E."/>
            <person name="Murat C."/>
            <person name="Riley R."/>
            <person name="Ohm R."/>
            <person name="Sun H."/>
            <person name="Tunlid A."/>
            <person name="Henrissat B."/>
            <person name="Grigoriev I.V."/>
            <person name="Hibbett D.S."/>
            <person name="Martin F."/>
        </authorList>
    </citation>
    <scope>NUCLEOTIDE SEQUENCE [LARGE SCALE GENOMIC DNA]</scope>
    <source>
        <strain evidence="2">MUT 4182</strain>
    </source>
</reference>
<protein>
    <recommendedName>
        <fullName evidence="3">F-box domain-containing protein</fullName>
    </recommendedName>
</protein>